<feature type="region of interest" description="Disordered" evidence="1">
    <location>
        <begin position="513"/>
        <end position="534"/>
    </location>
</feature>
<dbReference type="GeneID" id="27907553"/>
<dbReference type="GO" id="GO:0000226">
    <property type="term" value="P:microtubule cytoskeleton organization"/>
    <property type="evidence" value="ECO:0007669"/>
    <property type="project" value="TreeGrafter"/>
</dbReference>
<feature type="compositionally biased region" description="Basic and acidic residues" evidence="1">
    <location>
        <begin position="1170"/>
        <end position="1180"/>
    </location>
</feature>
<dbReference type="InterPro" id="IPR024774">
    <property type="entry name" value="PH_dom-Mcp5-type"/>
</dbReference>
<dbReference type="OrthoDB" id="2149224at2759"/>
<feature type="compositionally biased region" description="Polar residues" evidence="1">
    <location>
        <begin position="610"/>
        <end position="628"/>
    </location>
</feature>
<dbReference type="PANTHER" id="PTHR28190:SF2">
    <property type="entry name" value="MIGRATION PROTEIN, PUTATIVE (AFU_ORTHOLOGUE AFUA_2G07730)-RELATED"/>
    <property type="match status" value="1"/>
</dbReference>
<dbReference type="STRING" id="692275.M3CGR0"/>
<evidence type="ECO:0000256" key="1">
    <source>
        <dbReference type="SAM" id="MobiDB-lite"/>
    </source>
</evidence>
<feature type="compositionally biased region" description="Basic and acidic residues" evidence="1">
    <location>
        <begin position="172"/>
        <end position="189"/>
    </location>
</feature>
<feature type="compositionally biased region" description="Basic and acidic residues" evidence="1">
    <location>
        <begin position="61"/>
        <end position="80"/>
    </location>
</feature>
<feature type="region of interest" description="Disordered" evidence="1">
    <location>
        <begin position="1170"/>
        <end position="1193"/>
    </location>
</feature>
<dbReference type="Pfam" id="PF12814">
    <property type="entry name" value="Mcp5_PH"/>
    <property type="match status" value="1"/>
</dbReference>
<evidence type="ECO:0000259" key="2">
    <source>
        <dbReference type="Pfam" id="PF12814"/>
    </source>
</evidence>
<feature type="compositionally biased region" description="Polar residues" evidence="1">
    <location>
        <begin position="38"/>
        <end position="49"/>
    </location>
</feature>
<keyword evidence="4" id="KW-1185">Reference proteome</keyword>
<reference evidence="3 4" key="1">
    <citation type="journal article" date="2012" name="PLoS Pathog.">
        <title>Diverse lifestyles and strategies of plant pathogenesis encoded in the genomes of eighteen Dothideomycetes fungi.</title>
        <authorList>
            <person name="Ohm R.A."/>
            <person name="Feau N."/>
            <person name="Henrissat B."/>
            <person name="Schoch C.L."/>
            <person name="Horwitz B.A."/>
            <person name="Barry K.W."/>
            <person name="Condon B.J."/>
            <person name="Copeland A.C."/>
            <person name="Dhillon B."/>
            <person name="Glaser F."/>
            <person name="Hesse C.N."/>
            <person name="Kosti I."/>
            <person name="LaButti K."/>
            <person name="Lindquist E.A."/>
            <person name="Lucas S."/>
            <person name="Salamov A.A."/>
            <person name="Bradshaw R.E."/>
            <person name="Ciuffetti L."/>
            <person name="Hamelin R.C."/>
            <person name="Kema G.H.J."/>
            <person name="Lawrence C."/>
            <person name="Scott J.A."/>
            <person name="Spatafora J.W."/>
            <person name="Turgeon B.G."/>
            <person name="de Wit P.J.G.M."/>
            <person name="Zhong S."/>
            <person name="Goodwin S.B."/>
            <person name="Grigoriev I.V."/>
        </authorList>
    </citation>
    <scope>NUCLEOTIDE SEQUENCE [LARGE SCALE GENOMIC DNA]</scope>
    <source>
        <strain evidence="3 4">SO2202</strain>
    </source>
</reference>
<dbReference type="OMA" id="EWMYKYV"/>
<feature type="compositionally biased region" description="Polar residues" evidence="1">
    <location>
        <begin position="1226"/>
        <end position="1267"/>
    </location>
</feature>
<feature type="region of interest" description="Disordered" evidence="1">
    <location>
        <begin position="610"/>
        <end position="941"/>
    </location>
</feature>
<protein>
    <recommendedName>
        <fullName evidence="2">Pleckstrin homology domain-containing protein</fullName>
    </recommendedName>
</protein>
<feature type="region of interest" description="Disordered" evidence="1">
    <location>
        <begin position="1223"/>
        <end position="1276"/>
    </location>
</feature>
<dbReference type="HOGENOM" id="CLU_006265_0_0_1"/>
<evidence type="ECO:0000313" key="3">
    <source>
        <dbReference type="EMBL" id="EMF12993.1"/>
    </source>
</evidence>
<dbReference type="GO" id="GO:0015631">
    <property type="term" value="F:tubulin binding"/>
    <property type="evidence" value="ECO:0007669"/>
    <property type="project" value="TreeGrafter"/>
</dbReference>
<dbReference type="PANTHER" id="PTHR28190">
    <property type="entry name" value="NUCLEAR MIGRATION PROTEIN NUM1"/>
    <property type="match status" value="1"/>
</dbReference>
<feature type="compositionally biased region" description="Polar residues" evidence="1">
    <location>
        <begin position="251"/>
        <end position="268"/>
    </location>
</feature>
<feature type="compositionally biased region" description="Low complexity" evidence="1">
    <location>
        <begin position="865"/>
        <end position="878"/>
    </location>
</feature>
<dbReference type="RefSeq" id="XP_016761114.1">
    <property type="nucleotide sequence ID" value="XM_016910416.1"/>
</dbReference>
<dbReference type="SUPFAM" id="SSF50729">
    <property type="entry name" value="PH domain-like"/>
    <property type="match status" value="1"/>
</dbReference>
<dbReference type="EMBL" id="KB456264">
    <property type="protein sequence ID" value="EMF12993.1"/>
    <property type="molecule type" value="Genomic_DNA"/>
</dbReference>
<feature type="compositionally biased region" description="Polar residues" evidence="1">
    <location>
        <begin position="853"/>
        <end position="862"/>
    </location>
</feature>
<sequence>MADYFSEYSSFIGAKGLPSPADTPYETPGFIRSKRSSHATAGSSREQSSSPPPLPLDAVEAQDKARDGRYSGMDRMDPRRFTPTLHASLVSEILNLRRELDSKNTLVEDLESTVSATNGENDILRRQLAESTRDVRKAKQQVQQMEQGTYDAVEDLVRERDTARALLDDARSKLESTQKKTRQQDEDAQRTQNIWETDKEAWDSERRQLERRIHVTETRLRAVVDEMTMQQSSAPMFSLPDDSTFKDSGIGNESDSASIYSATPSVSPTKHRRNMSSSSYNARRTRASVSSRTTAATPDVYSRPGNTLADELDIDELDEYDNEGSVNGEDTDDHSSHFKHASIVRQNSVMGELDAKSRRILSLTTDSSETPAAKDLPKLLADLQDLQEPTKRMYRDRATTPPPTAFGMPEPALRATYVDSGYQPSPPVSPPRVHVTQAVDDTAATGNTTSGDEMRQQSPAAINISATLQQPPQAPQTKPISPPQTPVVDDVTWVHHKAQLTVVLEYSTASTQTELVEPERPKVGDTKKRDSLSPPLFVPSITIHPPNNRPSSPVPYALPPGTKNAFSQASLAWPSQDASMQTEEIRVDKRAVKLPAHLLPSALLPSPTFQEATRPLSQSKRISASSVLTKRASVTRPPAISIPVSPPLQSPVDSSPEMSRNGGARDLRHYPLKALPLPRPVLSPPLPPNETFTSNGPLNRASQYGVSQPRVDYMGGYEPESSESDYDDPVQNNEPMTDLIGMMPAPSRPPLGRFGLSDPPKAVPEDKEISPERRPGTADSYGAAPAPSISSSRATSRRRPTTQQPSTRSGKSPISPSFRSSLASSGHSTHQNEPMPPFPIPFRSSSRPKPHSEGSQSPTTHDSFGPRAGRAGRSAHARQVSLRKVQSAAVIRNRGARGSPTKGHRSPTKGHRRRRQSPQLTPVQSMAVESPEPTKFPIPELPSPVRNSLSFNYVKGSVDLRSTTGSSTRVSEERSLVDAIAGTMVGEWMWKYIRKRKSFGIGDDSSERPVTAENGTVNVTAHGTRHKRWVWLSPYERTIMWDTKQPTSGPALLGKKGRKLAIQSVLDVQDPTPLSRNPELATAWGRSILILTPERALKFTATTEERHSLWMTALTFLAREAQLPNMIPQMPSHRPPPIPPMPPAYLDGVPIKRQRSPSFSRTNVRDSIRLTKVKRAELHRGSSHPDQPFSTADLHDGAVAGAEAESADFPAVPRLYICTSRHQRNRSNTNPGFRSFSSTGIPSSASSVMHSKSNNASSFRPSISTKSGSRRESLASPTHQNFFEAVGTVRMEAFVDPNVRDGVLYVPAPPPVIGGARRPRRSSNLSQSTFDKRRAGYVFDDDGMDPFGGF</sequence>
<feature type="compositionally biased region" description="Polar residues" evidence="1">
    <location>
        <begin position="690"/>
        <end position="706"/>
    </location>
</feature>
<gene>
    <name evidence="3" type="ORF">SEPMUDRAFT_86523</name>
</gene>
<dbReference type="GO" id="GO:0032065">
    <property type="term" value="P:maintenance of protein location in cell cortex"/>
    <property type="evidence" value="ECO:0007669"/>
    <property type="project" value="InterPro"/>
</dbReference>
<feature type="compositionally biased region" description="Low complexity" evidence="1">
    <location>
        <begin position="783"/>
        <end position="794"/>
    </location>
</feature>
<feature type="domain" description="Pleckstrin homology" evidence="2">
    <location>
        <begin position="976"/>
        <end position="1119"/>
    </location>
</feature>
<dbReference type="InterPro" id="IPR053005">
    <property type="entry name" value="Nuclear_Pos-Cytoskel_Interact"/>
</dbReference>
<evidence type="ECO:0000313" key="4">
    <source>
        <dbReference type="Proteomes" id="UP000016931"/>
    </source>
</evidence>
<name>M3CGR0_SPHMS</name>
<dbReference type="GO" id="GO:0005739">
    <property type="term" value="C:mitochondrion"/>
    <property type="evidence" value="ECO:0007669"/>
    <property type="project" value="TreeGrafter"/>
</dbReference>
<feature type="compositionally biased region" description="Basic and acidic residues" evidence="1">
    <location>
        <begin position="763"/>
        <end position="776"/>
    </location>
</feature>
<feature type="region of interest" description="Disordered" evidence="1">
    <location>
        <begin position="246"/>
        <end position="307"/>
    </location>
</feature>
<dbReference type="Proteomes" id="UP000016931">
    <property type="component" value="Unassembled WGS sequence"/>
</dbReference>
<feature type="compositionally biased region" description="Basic residues" evidence="1">
    <location>
        <begin position="902"/>
        <end position="916"/>
    </location>
</feature>
<feature type="compositionally biased region" description="Pro residues" evidence="1">
    <location>
        <begin position="677"/>
        <end position="688"/>
    </location>
</feature>
<feature type="region of interest" description="Disordered" evidence="1">
    <location>
        <begin position="172"/>
        <end position="191"/>
    </location>
</feature>
<dbReference type="eggNOG" id="ENOG502QSQ0">
    <property type="taxonomic scope" value="Eukaryota"/>
</dbReference>
<feature type="region of interest" description="Disordered" evidence="1">
    <location>
        <begin position="12"/>
        <end position="80"/>
    </location>
</feature>
<accession>M3CGR0</accession>
<feature type="compositionally biased region" description="Polar residues" evidence="1">
    <location>
        <begin position="810"/>
        <end position="832"/>
    </location>
</feature>
<organism evidence="3 4">
    <name type="scientific">Sphaerulina musiva (strain SO2202)</name>
    <name type="common">Poplar stem canker fungus</name>
    <name type="synonym">Septoria musiva</name>
    <dbReference type="NCBI Taxonomy" id="692275"/>
    <lineage>
        <taxon>Eukaryota</taxon>
        <taxon>Fungi</taxon>
        <taxon>Dikarya</taxon>
        <taxon>Ascomycota</taxon>
        <taxon>Pezizomycotina</taxon>
        <taxon>Dothideomycetes</taxon>
        <taxon>Dothideomycetidae</taxon>
        <taxon>Mycosphaerellales</taxon>
        <taxon>Mycosphaerellaceae</taxon>
        <taxon>Sphaerulina</taxon>
    </lineage>
</organism>
<feature type="compositionally biased region" description="Low complexity" evidence="1">
    <location>
        <begin position="287"/>
        <end position="297"/>
    </location>
</feature>
<feature type="compositionally biased region" description="Basic and acidic residues" evidence="1">
    <location>
        <begin position="517"/>
        <end position="531"/>
    </location>
</feature>
<dbReference type="GO" id="GO:0005543">
    <property type="term" value="F:phospholipid binding"/>
    <property type="evidence" value="ECO:0007669"/>
    <property type="project" value="InterPro"/>
</dbReference>
<proteinExistence type="predicted"/>
<dbReference type="GO" id="GO:0005938">
    <property type="term" value="C:cell cortex"/>
    <property type="evidence" value="ECO:0007669"/>
    <property type="project" value="InterPro"/>
</dbReference>